<sequence length="265" mass="29859">MEMINISDISFSYGNSQILDHASLHVSEGHFSALIGSNGAGKSTLMKLMLGEMRLGKDNGSIQLMGQDIRQFKDWKKISYVPQNGMVSYRDFPASVEEIVMANLYSQIGRFRFPGKKEKEQVHQALCQVGMEDYQNRLIGRLSGGQQQRVLLARSLVNHPQLLLLDEPTSGIDEQNTNEFYQLLQRLNQKRDMTILMVTHDLQSLHDLADDVWLLEDGKTRLLPHEEIPGNSSETDISSNMNTTCSVSDGRFNESEKETSAHGNL</sequence>
<evidence type="ECO:0000256" key="5">
    <source>
        <dbReference type="SAM" id="MobiDB-lite"/>
    </source>
</evidence>
<dbReference type="Proteomes" id="UP001198962">
    <property type="component" value="Unassembled WGS sequence"/>
</dbReference>
<dbReference type="InterPro" id="IPR003593">
    <property type="entry name" value="AAA+_ATPase"/>
</dbReference>
<dbReference type="InterPro" id="IPR017871">
    <property type="entry name" value="ABC_transporter-like_CS"/>
</dbReference>
<feature type="region of interest" description="Disordered" evidence="5">
    <location>
        <begin position="225"/>
        <end position="265"/>
    </location>
</feature>
<dbReference type="PROSITE" id="PS00211">
    <property type="entry name" value="ABC_TRANSPORTER_1"/>
    <property type="match status" value="1"/>
</dbReference>
<evidence type="ECO:0000256" key="1">
    <source>
        <dbReference type="ARBA" id="ARBA00005417"/>
    </source>
</evidence>
<dbReference type="CDD" id="cd03235">
    <property type="entry name" value="ABC_Metallic_Cations"/>
    <property type="match status" value="1"/>
</dbReference>
<dbReference type="RefSeq" id="WP_308451928.1">
    <property type="nucleotide sequence ID" value="NZ_JAJEPU010000046.1"/>
</dbReference>
<dbReference type="AlphaFoldDB" id="A0AAE3DM32"/>
<dbReference type="GO" id="GO:0016887">
    <property type="term" value="F:ATP hydrolysis activity"/>
    <property type="evidence" value="ECO:0007669"/>
    <property type="project" value="InterPro"/>
</dbReference>
<dbReference type="Gene3D" id="3.40.50.300">
    <property type="entry name" value="P-loop containing nucleotide triphosphate hydrolases"/>
    <property type="match status" value="1"/>
</dbReference>
<evidence type="ECO:0000256" key="4">
    <source>
        <dbReference type="ARBA" id="ARBA00022840"/>
    </source>
</evidence>
<accession>A0AAE3DM32</accession>
<keyword evidence="3" id="KW-0547">Nucleotide-binding</keyword>
<evidence type="ECO:0000259" key="6">
    <source>
        <dbReference type="PROSITE" id="PS50893"/>
    </source>
</evidence>
<comment type="similarity">
    <text evidence="1">Belongs to the ABC transporter superfamily.</text>
</comment>
<evidence type="ECO:0000256" key="2">
    <source>
        <dbReference type="ARBA" id="ARBA00022448"/>
    </source>
</evidence>
<evidence type="ECO:0000313" key="8">
    <source>
        <dbReference type="Proteomes" id="UP001198962"/>
    </source>
</evidence>
<feature type="compositionally biased region" description="Polar residues" evidence="5">
    <location>
        <begin position="230"/>
        <end position="247"/>
    </location>
</feature>
<dbReference type="SMART" id="SM00382">
    <property type="entry name" value="AAA"/>
    <property type="match status" value="1"/>
</dbReference>
<gene>
    <name evidence="7" type="ORF">LKD32_12475</name>
</gene>
<dbReference type="SUPFAM" id="SSF52540">
    <property type="entry name" value="P-loop containing nucleoside triphosphate hydrolases"/>
    <property type="match status" value="1"/>
</dbReference>
<dbReference type="EMBL" id="JAJEPU010000046">
    <property type="protein sequence ID" value="MCC2165678.1"/>
    <property type="molecule type" value="Genomic_DNA"/>
</dbReference>
<organism evidence="7 8">
    <name type="scientific">Brotaphodocola catenula</name>
    <dbReference type="NCBI Taxonomy" id="2885361"/>
    <lineage>
        <taxon>Bacteria</taxon>
        <taxon>Bacillati</taxon>
        <taxon>Bacillota</taxon>
        <taxon>Clostridia</taxon>
        <taxon>Lachnospirales</taxon>
        <taxon>Lachnospiraceae</taxon>
        <taxon>Brotaphodocola</taxon>
    </lineage>
</organism>
<evidence type="ECO:0000256" key="3">
    <source>
        <dbReference type="ARBA" id="ARBA00022741"/>
    </source>
</evidence>
<dbReference type="PROSITE" id="PS50893">
    <property type="entry name" value="ABC_TRANSPORTER_2"/>
    <property type="match status" value="1"/>
</dbReference>
<feature type="domain" description="ABC transporter" evidence="6">
    <location>
        <begin position="4"/>
        <end position="242"/>
    </location>
</feature>
<keyword evidence="8" id="KW-1185">Reference proteome</keyword>
<evidence type="ECO:0000313" key="7">
    <source>
        <dbReference type="EMBL" id="MCC2165678.1"/>
    </source>
</evidence>
<keyword evidence="2" id="KW-0813">Transport</keyword>
<protein>
    <submittedName>
        <fullName evidence="7">Metal ABC transporter ATP-binding protein</fullName>
    </submittedName>
</protein>
<dbReference type="InterPro" id="IPR050153">
    <property type="entry name" value="Metal_Ion_Import_ABC"/>
</dbReference>
<dbReference type="InterPro" id="IPR027417">
    <property type="entry name" value="P-loop_NTPase"/>
</dbReference>
<dbReference type="InterPro" id="IPR003439">
    <property type="entry name" value="ABC_transporter-like_ATP-bd"/>
</dbReference>
<dbReference type="PANTHER" id="PTHR42734:SF17">
    <property type="entry name" value="METAL TRANSPORT SYSTEM ATP-BINDING PROTEIN TM_0124-RELATED"/>
    <property type="match status" value="1"/>
</dbReference>
<comment type="caution">
    <text evidence="7">The sequence shown here is derived from an EMBL/GenBank/DDBJ whole genome shotgun (WGS) entry which is preliminary data.</text>
</comment>
<dbReference type="FunFam" id="3.40.50.300:FF:000134">
    <property type="entry name" value="Iron-enterobactin ABC transporter ATP-binding protein"/>
    <property type="match status" value="1"/>
</dbReference>
<reference evidence="7" key="1">
    <citation type="submission" date="2021-10" db="EMBL/GenBank/DDBJ databases">
        <title>Anaerobic single-cell dispensing facilitates the cultivation of human gut bacteria.</title>
        <authorList>
            <person name="Afrizal A."/>
        </authorList>
    </citation>
    <scope>NUCLEOTIDE SEQUENCE</scope>
    <source>
        <strain evidence="7">CLA-AA-H274</strain>
    </source>
</reference>
<name>A0AAE3DM32_9FIRM</name>
<dbReference type="Pfam" id="PF00005">
    <property type="entry name" value="ABC_tran"/>
    <property type="match status" value="1"/>
</dbReference>
<keyword evidence="4 7" id="KW-0067">ATP-binding</keyword>
<proteinExistence type="inferred from homology"/>
<dbReference type="PANTHER" id="PTHR42734">
    <property type="entry name" value="METAL TRANSPORT SYSTEM ATP-BINDING PROTEIN TM_0124-RELATED"/>
    <property type="match status" value="1"/>
</dbReference>
<dbReference type="GO" id="GO:0005524">
    <property type="term" value="F:ATP binding"/>
    <property type="evidence" value="ECO:0007669"/>
    <property type="project" value="UniProtKB-KW"/>
</dbReference>
<feature type="compositionally biased region" description="Basic and acidic residues" evidence="5">
    <location>
        <begin position="251"/>
        <end position="265"/>
    </location>
</feature>